<dbReference type="RefSeq" id="WP_174947596.1">
    <property type="nucleotide sequence ID" value="NZ_CABVPY010000100.1"/>
</dbReference>
<organism evidence="2 3">
    <name type="scientific">Burkholderia lata (strain ATCC 17760 / DSM 23089 / LMG 22485 / NCIMB 9086 / R18194 / 383)</name>
    <dbReference type="NCBI Taxonomy" id="482957"/>
    <lineage>
        <taxon>Bacteria</taxon>
        <taxon>Pseudomonadati</taxon>
        <taxon>Pseudomonadota</taxon>
        <taxon>Betaproteobacteria</taxon>
        <taxon>Burkholderiales</taxon>
        <taxon>Burkholderiaceae</taxon>
        <taxon>Burkholderia</taxon>
        <taxon>Burkholderia cepacia complex</taxon>
    </lineage>
</organism>
<sequence>MLKIVPIAAAALFSMSAFAVQKDITVTANVDPTLEILTADGSALPSSVAMSYMPGKGLQTKEVMTKIFSNDKTKDLQVRLATDAVMTNVTSPGATSIPLSVKLGNDVITTEATTVKAATIFLGDLSQGSSALPLSISQKTPGEVAEAGNYLGVVSLVVTQAAAAEK</sequence>
<feature type="signal peptide" evidence="1">
    <location>
        <begin position="1"/>
        <end position="19"/>
    </location>
</feature>
<dbReference type="InterPro" id="IPR007540">
    <property type="entry name" value="Fimbrial_CS1-type"/>
</dbReference>
<dbReference type="NCBIfam" id="NF038252">
    <property type="entry name" value="cable_major"/>
    <property type="match status" value="1"/>
</dbReference>
<dbReference type="GO" id="GO:0009289">
    <property type="term" value="C:pilus"/>
    <property type="evidence" value="ECO:0007669"/>
    <property type="project" value="InterPro"/>
</dbReference>
<accession>A0A6P2SGL7</accession>
<protein>
    <submittedName>
        <fullName evidence="2">Giant cable pilus</fullName>
    </submittedName>
</protein>
<dbReference type="EMBL" id="CABVPY010000100">
    <property type="protein sequence ID" value="VWC47143.1"/>
    <property type="molecule type" value="Genomic_DNA"/>
</dbReference>
<evidence type="ECO:0000313" key="2">
    <source>
        <dbReference type="EMBL" id="VWC47143.1"/>
    </source>
</evidence>
<dbReference type="Gene3D" id="2.60.40.2040">
    <property type="entry name" value="CFA/I fimbrial subunit E, pilin domain"/>
    <property type="match status" value="1"/>
</dbReference>
<reference evidence="2 3" key="1">
    <citation type="submission" date="2019-09" db="EMBL/GenBank/DDBJ databases">
        <authorList>
            <person name="Depoorter E."/>
        </authorList>
    </citation>
    <scope>NUCLEOTIDE SEQUENCE [LARGE SCALE GENOMIC DNA]</scope>
    <source>
        <strain evidence="2">LMG 6863</strain>
    </source>
</reference>
<dbReference type="Pfam" id="PF04449">
    <property type="entry name" value="Fimbrial_CS1"/>
    <property type="match status" value="1"/>
</dbReference>
<feature type="chain" id="PRO_5026875092" evidence="1">
    <location>
        <begin position="20"/>
        <end position="166"/>
    </location>
</feature>
<evidence type="ECO:0000313" key="3">
    <source>
        <dbReference type="Proteomes" id="UP000494170"/>
    </source>
</evidence>
<proteinExistence type="predicted"/>
<dbReference type="Proteomes" id="UP000494170">
    <property type="component" value="Unassembled WGS sequence"/>
</dbReference>
<dbReference type="AlphaFoldDB" id="A0A6P2SGL7"/>
<name>A0A6P2SGL7_BURL3</name>
<gene>
    <name evidence="2" type="ORF">BLA6863_07513</name>
</gene>
<evidence type="ECO:0000256" key="1">
    <source>
        <dbReference type="SAM" id="SignalP"/>
    </source>
</evidence>
<keyword evidence="1" id="KW-0732">Signal</keyword>